<evidence type="ECO:0000256" key="6">
    <source>
        <dbReference type="ARBA" id="ARBA00022989"/>
    </source>
</evidence>
<accession>A0ABN1GGG4</accession>
<dbReference type="PANTHER" id="PTHR43271:SF2">
    <property type="entry name" value="BLL2771 PROTEIN"/>
    <property type="match status" value="1"/>
</dbReference>
<dbReference type="PROSITE" id="PS50850">
    <property type="entry name" value="MFS"/>
    <property type="match status" value="1"/>
</dbReference>
<sequence length="363" mass="37189">MLCGFLVVGQLYVTIPLVTDVAGRFDIAPERAALIGSAFGFAYASGFLVFGPLSDRYGRLRLILFGLTTTALATLLVSWAQSFEMLLASRAAQGFVAAAFPPAALSLIAEELPPAQRPFGVSLMSFAFLGAAPLAQVFAAGMDVGLPGIMLCLAPFYLLAAIALAVATKTGTRQPAQKESSRGHLASLLHNPSILTAWAAAVTVLFGFVSLHAGAQTLGVALNVDLQTLRLIGLPPLLLTFAAAPLTLRYGATVTARLGLVLACLGLMLAAVGTSLTVMGASIVLSAGVALAVPGLIATVAGRATNANRGLALAFYTFCLFIGASLAPPLSQALAQFGTAPLWLLPAGLLLIAALGITATRKS</sequence>
<keyword evidence="4" id="KW-1003">Cell membrane</keyword>
<feature type="transmembrane region" description="Helical" evidence="8">
    <location>
        <begin position="278"/>
        <end position="298"/>
    </location>
</feature>
<evidence type="ECO:0000256" key="4">
    <source>
        <dbReference type="ARBA" id="ARBA00022475"/>
    </source>
</evidence>
<feature type="transmembrane region" description="Helical" evidence="8">
    <location>
        <begin position="32"/>
        <end position="50"/>
    </location>
</feature>
<feature type="transmembrane region" description="Helical" evidence="8">
    <location>
        <begin position="62"/>
        <end position="80"/>
    </location>
</feature>
<gene>
    <name evidence="10" type="ORF">GCM10008943_28140</name>
</gene>
<feature type="transmembrane region" description="Helical" evidence="8">
    <location>
        <begin position="255"/>
        <end position="272"/>
    </location>
</feature>
<evidence type="ECO:0000313" key="11">
    <source>
        <dbReference type="Proteomes" id="UP001424441"/>
    </source>
</evidence>
<organism evidence="10 11">
    <name type="scientific">Paenochrobactrum glaciei</name>
    <dbReference type="NCBI Taxonomy" id="486407"/>
    <lineage>
        <taxon>Bacteria</taxon>
        <taxon>Pseudomonadati</taxon>
        <taxon>Pseudomonadota</taxon>
        <taxon>Alphaproteobacteria</taxon>
        <taxon>Hyphomicrobiales</taxon>
        <taxon>Brucellaceae</taxon>
        <taxon>Paenochrobactrum</taxon>
    </lineage>
</organism>
<feature type="domain" description="Major facilitator superfamily (MFS) profile" evidence="9">
    <location>
        <begin position="1"/>
        <end position="363"/>
    </location>
</feature>
<feature type="transmembrane region" description="Helical" evidence="8">
    <location>
        <begin position="121"/>
        <end position="142"/>
    </location>
</feature>
<dbReference type="InterPro" id="IPR020846">
    <property type="entry name" value="MFS_dom"/>
</dbReference>
<evidence type="ECO:0000313" key="10">
    <source>
        <dbReference type="EMBL" id="GAA0610928.1"/>
    </source>
</evidence>
<dbReference type="Gene3D" id="1.20.1250.20">
    <property type="entry name" value="MFS general substrate transporter like domains"/>
    <property type="match status" value="1"/>
</dbReference>
<proteinExistence type="inferred from homology"/>
<dbReference type="SUPFAM" id="SSF103473">
    <property type="entry name" value="MFS general substrate transporter"/>
    <property type="match status" value="1"/>
</dbReference>
<evidence type="ECO:0000259" key="9">
    <source>
        <dbReference type="PROSITE" id="PS50850"/>
    </source>
</evidence>
<dbReference type="Pfam" id="PF07690">
    <property type="entry name" value="MFS_1"/>
    <property type="match status" value="2"/>
</dbReference>
<evidence type="ECO:0000256" key="1">
    <source>
        <dbReference type="ARBA" id="ARBA00004651"/>
    </source>
</evidence>
<comment type="caution">
    <text evidence="10">The sequence shown here is derived from an EMBL/GenBank/DDBJ whole genome shotgun (WGS) entry which is preliminary data.</text>
</comment>
<keyword evidence="7 8" id="KW-0472">Membrane</keyword>
<feature type="transmembrane region" description="Helical" evidence="8">
    <location>
        <begin position="310"/>
        <end position="330"/>
    </location>
</feature>
<keyword evidence="3" id="KW-0813">Transport</keyword>
<dbReference type="InterPro" id="IPR011701">
    <property type="entry name" value="MFS"/>
</dbReference>
<comment type="subcellular location">
    <subcellularLocation>
        <location evidence="1">Cell membrane</location>
        <topology evidence="1">Multi-pass membrane protein</topology>
    </subcellularLocation>
</comment>
<evidence type="ECO:0000256" key="3">
    <source>
        <dbReference type="ARBA" id="ARBA00022448"/>
    </source>
</evidence>
<reference evidence="10 11" key="1">
    <citation type="journal article" date="2019" name="Int. J. Syst. Evol. Microbiol.">
        <title>The Global Catalogue of Microorganisms (GCM) 10K type strain sequencing project: providing services to taxonomists for standard genome sequencing and annotation.</title>
        <authorList>
            <consortium name="The Broad Institute Genomics Platform"/>
            <consortium name="The Broad Institute Genome Sequencing Center for Infectious Disease"/>
            <person name="Wu L."/>
            <person name="Ma J."/>
        </authorList>
    </citation>
    <scope>NUCLEOTIDE SEQUENCE [LARGE SCALE GENOMIC DNA]</scope>
    <source>
        <strain evidence="10 11">JCM 15115</strain>
    </source>
</reference>
<keyword evidence="5 8" id="KW-0812">Transmembrane</keyword>
<comment type="similarity">
    <text evidence="2">Belongs to the major facilitator superfamily.</text>
</comment>
<name>A0ABN1GGG4_9HYPH</name>
<dbReference type="Proteomes" id="UP001424441">
    <property type="component" value="Unassembled WGS sequence"/>
</dbReference>
<feature type="transmembrane region" description="Helical" evidence="8">
    <location>
        <begin position="229"/>
        <end position="248"/>
    </location>
</feature>
<feature type="transmembrane region" description="Helical" evidence="8">
    <location>
        <begin position="188"/>
        <end position="209"/>
    </location>
</feature>
<evidence type="ECO:0000256" key="5">
    <source>
        <dbReference type="ARBA" id="ARBA00022692"/>
    </source>
</evidence>
<keyword evidence="11" id="KW-1185">Reference proteome</keyword>
<protein>
    <submittedName>
        <fullName evidence="10">MFS transporter</fullName>
    </submittedName>
</protein>
<evidence type="ECO:0000256" key="7">
    <source>
        <dbReference type="ARBA" id="ARBA00023136"/>
    </source>
</evidence>
<dbReference type="PANTHER" id="PTHR43271">
    <property type="entry name" value="BLL2771 PROTEIN"/>
    <property type="match status" value="1"/>
</dbReference>
<dbReference type="EMBL" id="BAAADE010000007">
    <property type="protein sequence ID" value="GAA0610928.1"/>
    <property type="molecule type" value="Genomic_DNA"/>
</dbReference>
<dbReference type="InterPro" id="IPR036259">
    <property type="entry name" value="MFS_trans_sf"/>
</dbReference>
<feature type="transmembrane region" description="Helical" evidence="8">
    <location>
        <begin position="148"/>
        <end position="167"/>
    </location>
</feature>
<feature type="transmembrane region" description="Helical" evidence="8">
    <location>
        <begin position="92"/>
        <end position="109"/>
    </location>
</feature>
<evidence type="ECO:0000256" key="8">
    <source>
        <dbReference type="SAM" id="Phobius"/>
    </source>
</evidence>
<keyword evidence="6 8" id="KW-1133">Transmembrane helix</keyword>
<evidence type="ECO:0000256" key="2">
    <source>
        <dbReference type="ARBA" id="ARBA00008335"/>
    </source>
</evidence>
<feature type="transmembrane region" description="Helical" evidence="8">
    <location>
        <begin position="342"/>
        <end position="360"/>
    </location>
</feature>